<dbReference type="PROSITE" id="PS51257">
    <property type="entry name" value="PROKAR_LIPOPROTEIN"/>
    <property type="match status" value="1"/>
</dbReference>
<feature type="chain" id="PRO_5004210074" description="Cytochrome c domain-containing protein" evidence="1">
    <location>
        <begin position="20"/>
        <end position="148"/>
    </location>
</feature>
<dbReference type="RefSeq" id="WP_011419978.1">
    <property type="nucleotide sequence ID" value="NC_007760.1"/>
</dbReference>
<dbReference type="EMBL" id="CP000251">
    <property type="protein sequence ID" value="ABC80695.1"/>
    <property type="molecule type" value="Genomic_DNA"/>
</dbReference>
<dbReference type="eggNOG" id="ENOG5033H5P">
    <property type="taxonomic scope" value="Bacteria"/>
</dbReference>
<evidence type="ECO:0008006" key="4">
    <source>
        <dbReference type="Google" id="ProtNLM"/>
    </source>
</evidence>
<evidence type="ECO:0000313" key="2">
    <source>
        <dbReference type="EMBL" id="ABC80695.1"/>
    </source>
</evidence>
<dbReference type="AlphaFoldDB" id="Q2IPG6"/>
<keyword evidence="1" id="KW-0732">Signal</keyword>
<accession>Q2IPG6</accession>
<feature type="signal peptide" evidence="1">
    <location>
        <begin position="1"/>
        <end position="19"/>
    </location>
</feature>
<dbReference type="OrthoDB" id="5484666at2"/>
<protein>
    <recommendedName>
        <fullName evidence="4">Cytochrome c domain-containing protein</fullName>
    </recommendedName>
</protein>
<name>Q2IPG6_ANADE</name>
<proteinExistence type="predicted"/>
<gene>
    <name evidence="2" type="ordered locus">Adeh_0920</name>
</gene>
<dbReference type="Proteomes" id="UP000001935">
    <property type="component" value="Chromosome"/>
</dbReference>
<organism evidence="2 3">
    <name type="scientific">Anaeromyxobacter dehalogenans (strain 2CP-C)</name>
    <dbReference type="NCBI Taxonomy" id="290397"/>
    <lineage>
        <taxon>Bacteria</taxon>
        <taxon>Pseudomonadati</taxon>
        <taxon>Myxococcota</taxon>
        <taxon>Myxococcia</taxon>
        <taxon>Myxococcales</taxon>
        <taxon>Cystobacterineae</taxon>
        <taxon>Anaeromyxobacteraceae</taxon>
        <taxon>Anaeromyxobacter</taxon>
    </lineage>
</organism>
<dbReference type="KEGG" id="ade:Adeh_0920"/>
<evidence type="ECO:0000256" key="1">
    <source>
        <dbReference type="SAM" id="SignalP"/>
    </source>
</evidence>
<dbReference type="STRING" id="290397.Adeh_0920"/>
<reference evidence="2 3" key="1">
    <citation type="submission" date="2006-01" db="EMBL/GenBank/DDBJ databases">
        <title>Complete sequence of Anaeromyxobacter dehalogenans 2CP-C.</title>
        <authorList>
            <consortium name="US DOE Joint Genome Institute"/>
            <person name="Copeland A."/>
            <person name="Lucas S."/>
            <person name="Lapidus A."/>
            <person name="Barry K."/>
            <person name="Detter J.C."/>
            <person name="Glavina T."/>
            <person name="Hammon N."/>
            <person name="Israni S."/>
            <person name="Pitluck S."/>
            <person name="Brettin T."/>
            <person name="Bruce D."/>
            <person name="Han C."/>
            <person name="Tapia R."/>
            <person name="Gilna P."/>
            <person name="Kiss H."/>
            <person name="Schmutz J."/>
            <person name="Larimer F."/>
            <person name="Land M."/>
            <person name="Kyrpides N."/>
            <person name="Anderson I."/>
            <person name="Sanford R.A."/>
            <person name="Ritalahti K.M."/>
            <person name="Thomas H.S."/>
            <person name="Kirby J.R."/>
            <person name="Zhulin I.B."/>
            <person name="Loeffler F.E."/>
            <person name="Richardson P."/>
        </authorList>
    </citation>
    <scope>NUCLEOTIDE SEQUENCE [LARGE SCALE GENOMIC DNA]</scope>
    <source>
        <strain evidence="2 3">2CP-C</strain>
    </source>
</reference>
<evidence type="ECO:0000313" key="3">
    <source>
        <dbReference type="Proteomes" id="UP000001935"/>
    </source>
</evidence>
<sequence>MSRRTPPLALGAVLASALAACGADPRGGEPLPDGGGVPGTFSSIAENVLVPRCATTACHSGNPPPTAPTSLDRELAYGQLVDVPSIQAPALMLVEPGAPERSYLVLKLRGTAGDAGGVPTPMPTGDTLLDEAEIQAIEAWIAVGAPND</sequence>
<dbReference type="HOGENOM" id="CLU_130805_0_0_7"/>